<dbReference type="Gene3D" id="2.160.20.10">
    <property type="entry name" value="Single-stranded right-handed beta-helix, Pectin lyase-like"/>
    <property type="match status" value="1"/>
</dbReference>
<reference evidence="2" key="1">
    <citation type="submission" date="2021-02" db="EMBL/GenBank/DDBJ databases">
        <authorList>
            <person name="Dougan E. K."/>
            <person name="Rhodes N."/>
            <person name="Thang M."/>
            <person name="Chan C."/>
        </authorList>
    </citation>
    <scope>NUCLEOTIDE SEQUENCE</scope>
</reference>
<accession>A0A812VR63</accession>
<dbReference type="EMBL" id="CAJNIZ010042715">
    <property type="protein sequence ID" value="CAE7633942.1"/>
    <property type="molecule type" value="Genomic_DNA"/>
</dbReference>
<organism evidence="2 3">
    <name type="scientific">Symbiodinium pilosum</name>
    <name type="common">Dinoflagellate</name>
    <dbReference type="NCBI Taxonomy" id="2952"/>
    <lineage>
        <taxon>Eukaryota</taxon>
        <taxon>Sar</taxon>
        <taxon>Alveolata</taxon>
        <taxon>Dinophyceae</taxon>
        <taxon>Suessiales</taxon>
        <taxon>Symbiodiniaceae</taxon>
        <taxon>Symbiodinium</taxon>
    </lineage>
</organism>
<evidence type="ECO:0000256" key="1">
    <source>
        <dbReference type="SAM" id="SignalP"/>
    </source>
</evidence>
<dbReference type="SUPFAM" id="SSF51126">
    <property type="entry name" value="Pectin lyase-like"/>
    <property type="match status" value="1"/>
</dbReference>
<comment type="caution">
    <text evidence="2">The sequence shown here is derived from an EMBL/GenBank/DDBJ whole genome shotgun (WGS) entry which is preliminary data.</text>
</comment>
<dbReference type="AlphaFoldDB" id="A0A812VR63"/>
<dbReference type="OrthoDB" id="406508at2759"/>
<dbReference type="InterPro" id="IPR011050">
    <property type="entry name" value="Pectin_lyase_fold/virulence"/>
</dbReference>
<dbReference type="InterPro" id="IPR035953">
    <property type="entry name" value="Dextranase_N-ter"/>
</dbReference>
<keyword evidence="3" id="KW-1185">Reference proteome</keyword>
<dbReference type="Proteomes" id="UP000649617">
    <property type="component" value="Unassembled WGS sequence"/>
</dbReference>
<name>A0A812VR63_SYMPI</name>
<dbReference type="Gene3D" id="2.60.350.10">
    <property type="entry name" value="Dextranase, N-terminal"/>
    <property type="match status" value="1"/>
</dbReference>
<protein>
    <recommendedName>
        <fullName evidence="4">Dextranase</fullName>
    </recommendedName>
</protein>
<evidence type="ECO:0008006" key="4">
    <source>
        <dbReference type="Google" id="ProtNLM"/>
    </source>
</evidence>
<evidence type="ECO:0000313" key="3">
    <source>
        <dbReference type="Proteomes" id="UP000649617"/>
    </source>
</evidence>
<evidence type="ECO:0000313" key="2">
    <source>
        <dbReference type="EMBL" id="CAE7633942.1"/>
    </source>
</evidence>
<keyword evidence="1" id="KW-0732">Signal</keyword>
<proteinExistence type="predicted"/>
<feature type="chain" id="PRO_5032858677" description="Dextranase" evidence="1">
    <location>
        <begin position="23"/>
        <end position="503"/>
    </location>
</feature>
<sequence>MAPIRQRFHCLALCTAVLHALGEKGFEYYAGNEGPWSSEFSVTIHHKGQSVQPHVYGINVPSDRQDGPEPADRSTSWVEFAQPCEKSVSTVEVTRKKAPFPSNVHIRPKRYGIQLRVSPDAHTVSFEVHGCGKHLSVHYGSVYASANSNKYSMDSSTHDAMLLFVSEPTPAVSHDALVIPPGEHYVGNGGVLNISCEVPSVFLQRGAYVYGKLSVQCKQRPTNVYGPGILDGRYFRYHERKGDLWNETRMMLSFGGSAGGDVWGLTVVNPNFRLYDVIVSGSKMRMFRGLGWAANNGGGHFEANTSASNSFIRSTDDLIKVRDGDIATDNMVLWQSYNGGTFQLGWAGLHLVNITHRAASVIENEWRAPDDWEKYDTRPNNAVVSLVDSKSADPAALVGPFVWQDLQIDGDVSHPLSLRLENGVLGNVLFDGLTIAGNVTRFAFATATKGKATIANVTFRNFTIAGRLISRLDDPAFHFLHAGGVLVNTFKFEPGLRDQTILM</sequence>
<gene>
    <name evidence="2" type="ORF">SPIL2461_LOCUS16668</name>
</gene>
<feature type="signal peptide" evidence="1">
    <location>
        <begin position="1"/>
        <end position="22"/>
    </location>
</feature>
<dbReference type="InterPro" id="IPR012334">
    <property type="entry name" value="Pectin_lyas_fold"/>
</dbReference>